<keyword evidence="7" id="KW-1185">Reference proteome</keyword>
<name>A0ABU0JLU5_9HYPH</name>
<dbReference type="InterPro" id="IPR011057">
    <property type="entry name" value="Mss4-like_sf"/>
</dbReference>
<keyword evidence="4" id="KW-0456">Lyase</keyword>
<dbReference type="EMBL" id="JAUSVX010000032">
    <property type="protein sequence ID" value="MDQ0475266.1"/>
    <property type="molecule type" value="Genomic_DNA"/>
</dbReference>
<gene>
    <name evidence="6" type="ORF">QO011_008308</name>
</gene>
<sequence>MAEKALRATGGCLCGGVRYEIRGELRPVIACHCSQCARTSGHFVAATSCAAADLTLVSDATLTWYRSSDIAERGFCRTCGGNLFWKPDQGDAISITAGTLDRPTGLAVAEHIYVGSKSDYYQIRDGLPQQESWDA</sequence>
<protein>
    <recommendedName>
        <fullName evidence="5">CENP-V/GFA domain-containing protein</fullName>
    </recommendedName>
</protein>
<keyword evidence="2" id="KW-0479">Metal-binding</keyword>
<evidence type="ECO:0000256" key="4">
    <source>
        <dbReference type="ARBA" id="ARBA00023239"/>
    </source>
</evidence>
<evidence type="ECO:0000313" key="7">
    <source>
        <dbReference type="Proteomes" id="UP001242480"/>
    </source>
</evidence>
<feature type="domain" description="CENP-V/GFA" evidence="5">
    <location>
        <begin position="8"/>
        <end position="134"/>
    </location>
</feature>
<dbReference type="SUPFAM" id="SSF51316">
    <property type="entry name" value="Mss4-like"/>
    <property type="match status" value="1"/>
</dbReference>
<evidence type="ECO:0000313" key="6">
    <source>
        <dbReference type="EMBL" id="MDQ0475266.1"/>
    </source>
</evidence>
<accession>A0ABU0JLU5</accession>
<dbReference type="PROSITE" id="PS51891">
    <property type="entry name" value="CENP_V_GFA"/>
    <property type="match status" value="1"/>
</dbReference>
<comment type="similarity">
    <text evidence="1">Belongs to the Gfa family.</text>
</comment>
<evidence type="ECO:0000259" key="5">
    <source>
        <dbReference type="PROSITE" id="PS51891"/>
    </source>
</evidence>
<keyword evidence="3" id="KW-0862">Zinc</keyword>
<dbReference type="Gene3D" id="3.90.1590.10">
    <property type="entry name" value="glutathione-dependent formaldehyde- activating enzyme (gfa)"/>
    <property type="match status" value="1"/>
</dbReference>
<evidence type="ECO:0000256" key="2">
    <source>
        <dbReference type="ARBA" id="ARBA00022723"/>
    </source>
</evidence>
<dbReference type="Pfam" id="PF04828">
    <property type="entry name" value="GFA"/>
    <property type="match status" value="1"/>
</dbReference>
<organism evidence="6 7">
    <name type="scientific">Labrys wisconsinensis</name>
    <dbReference type="NCBI Taxonomy" id="425677"/>
    <lineage>
        <taxon>Bacteria</taxon>
        <taxon>Pseudomonadati</taxon>
        <taxon>Pseudomonadota</taxon>
        <taxon>Alphaproteobacteria</taxon>
        <taxon>Hyphomicrobiales</taxon>
        <taxon>Xanthobacteraceae</taxon>
        <taxon>Labrys</taxon>
    </lineage>
</organism>
<proteinExistence type="inferred from homology"/>
<dbReference type="InterPro" id="IPR006913">
    <property type="entry name" value="CENP-V/GFA"/>
</dbReference>
<comment type="caution">
    <text evidence="6">The sequence shown here is derived from an EMBL/GenBank/DDBJ whole genome shotgun (WGS) entry which is preliminary data.</text>
</comment>
<dbReference type="RefSeq" id="WP_307286249.1">
    <property type="nucleotide sequence ID" value="NZ_JAUSVX010000032.1"/>
</dbReference>
<evidence type="ECO:0000256" key="3">
    <source>
        <dbReference type="ARBA" id="ARBA00022833"/>
    </source>
</evidence>
<evidence type="ECO:0000256" key="1">
    <source>
        <dbReference type="ARBA" id="ARBA00005495"/>
    </source>
</evidence>
<dbReference type="PANTHER" id="PTHR33337">
    <property type="entry name" value="GFA DOMAIN-CONTAINING PROTEIN"/>
    <property type="match status" value="1"/>
</dbReference>
<reference evidence="6 7" key="1">
    <citation type="submission" date="2023-07" db="EMBL/GenBank/DDBJ databases">
        <title>Genomic Encyclopedia of Type Strains, Phase IV (KMG-IV): sequencing the most valuable type-strain genomes for metagenomic binning, comparative biology and taxonomic classification.</title>
        <authorList>
            <person name="Goeker M."/>
        </authorList>
    </citation>
    <scope>NUCLEOTIDE SEQUENCE [LARGE SCALE GENOMIC DNA]</scope>
    <source>
        <strain evidence="6 7">DSM 19619</strain>
    </source>
</reference>
<dbReference type="Proteomes" id="UP001242480">
    <property type="component" value="Unassembled WGS sequence"/>
</dbReference>
<dbReference type="PANTHER" id="PTHR33337:SF40">
    <property type="entry name" value="CENP-V_GFA DOMAIN-CONTAINING PROTEIN-RELATED"/>
    <property type="match status" value="1"/>
</dbReference>